<gene>
    <name evidence="2" type="ORF">CBR_g8593</name>
</gene>
<comment type="caution">
    <text evidence="2">The sequence shown here is derived from an EMBL/GenBank/DDBJ whole genome shotgun (WGS) entry which is preliminary data.</text>
</comment>
<organism evidence="2 3">
    <name type="scientific">Chara braunii</name>
    <name type="common">Braun's stonewort</name>
    <dbReference type="NCBI Taxonomy" id="69332"/>
    <lineage>
        <taxon>Eukaryota</taxon>
        <taxon>Viridiplantae</taxon>
        <taxon>Streptophyta</taxon>
        <taxon>Charophyceae</taxon>
        <taxon>Charales</taxon>
        <taxon>Characeae</taxon>
        <taxon>Chara</taxon>
    </lineage>
</organism>
<name>A0A388JRZ4_CHABU</name>
<sequence length="301" mass="32794">MLRLRRRLRRNFVRVGVKELLSVLHDIVRTSSMCAEPMYGAVHRGVQPLYFGDPGEGSSGEGSQREEQEEEEEEGSQEGNDSENTISDRQRRGWQSKKMGSGNFAPTGVKLSTAMEQVDEGCEGGQSVTTTLTAVTVTDNEWCDGSGASVFPVGEKDNIGSPQGHMWMSMDILPYGLGSQGRLRASLDETMYLAETEQQPEAHTPLDEETLRGDLEIPAEFQSPISEDKTQRGSQEASTETGYQEEAMLAEEMEPGGEPNIPLDEDIPGSDFDTGTGGSQYLAIVFDTAGKNDTLEGLVAK</sequence>
<accession>A0A388JRZ4</accession>
<dbReference type="Gramene" id="GBG60571">
    <property type="protein sequence ID" value="GBG60571"/>
    <property type="gene ID" value="CBR_g8593"/>
</dbReference>
<dbReference type="EMBL" id="BFEA01000012">
    <property type="protein sequence ID" value="GBG60571.1"/>
    <property type="molecule type" value="Genomic_DNA"/>
</dbReference>
<feature type="region of interest" description="Disordered" evidence="1">
    <location>
        <begin position="49"/>
        <end position="107"/>
    </location>
</feature>
<dbReference type="AlphaFoldDB" id="A0A388JRZ4"/>
<dbReference type="Proteomes" id="UP000265515">
    <property type="component" value="Unassembled WGS sequence"/>
</dbReference>
<reference evidence="2 3" key="1">
    <citation type="journal article" date="2018" name="Cell">
        <title>The Chara Genome: Secondary Complexity and Implications for Plant Terrestrialization.</title>
        <authorList>
            <person name="Nishiyama T."/>
            <person name="Sakayama H."/>
            <person name="Vries J.D."/>
            <person name="Buschmann H."/>
            <person name="Saint-Marcoux D."/>
            <person name="Ullrich K.K."/>
            <person name="Haas F.B."/>
            <person name="Vanderstraeten L."/>
            <person name="Becker D."/>
            <person name="Lang D."/>
            <person name="Vosolsobe S."/>
            <person name="Rombauts S."/>
            <person name="Wilhelmsson P.K.I."/>
            <person name="Janitza P."/>
            <person name="Kern R."/>
            <person name="Heyl A."/>
            <person name="Rumpler F."/>
            <person name="Villalobos L.I.A.C."/>
            <person name="Clay J.M."/>
            <person name="Skokan R."/>
            <person name="Toyoda A."/>
            <person name="Suzuki Y."/>
            <person name="Kagoshima H."/>
            <person name="Schijlen E."/>
            <person name="Tajeshwar N."/>
            <person name="Catarino B."/>
            <person name="Hetherington A.J."/>
            <person name="Saltykova A."/>
            <person name="Bonnot C."/>
            <person name="Breuninger H."/>
            <person name="Symeonidi A."/>
            <person name="Radhakrishnan G.V."/>
            <person name="Van Nieuwerburgh F."/>
            <person name="Deforce D."/>
            <person name="Chang C."/>
            <person name="Karol K.G."/>
            <person name="Hedrich R."/>
            <person name="Ulvskov P."/>
            <person name="Glockner G."/>
            <person name="Delwiche C.F."/>
            <person name="Petrasek J."/>
            <person name="Van de Peer Y."/>
            <person name="Friml J."/>
            <person name="Beilby M."/>
            <person name="Dolan L."/>
            <person name="Kohara Y."/>
            <person name="Sugano S."/>
            <person name="Fujiyama A."/>
            <person name="Delaux P.-M."/>
            <person name="Quint M."/>
            <person name="TheiBen G."/>
            <person name="Hagemann M."/>
            <person name="Harholt J."/>
            <person name="Dunand C."/>
            <person name="Zachgo S."/>
            <person name="Langdale J."/>
            <person name="Maumus F."/>
            <person name="Straeten D.V.D."/>
            <person name="Gould S.B."/>
            <person name="Rensing S.A."/>
        </authorList>
    </citation>
    <scope>NUCLEOTIDE SEQUENCE [LARGE SCALE GENOMIC DNA]</scope>
    <source>
        <strain evidence="2 3">S276</strain>
    </source>
</reference>
<proteinExistence type="predicted"/>
<feature type="compositionally biased region" description="Polar residues" evidence="1">
    <location>
        <begin position="232"/>
        <end position="242"/>
    </location>
</feature>
<evidence type="ECO:0000313" key="2">
    <source>
        <dbReference type="EMBL" id="GBG60571.1"/>
    </source>
</evidence>
<protein>
    <submittedName>
        <fullName evidence="2">Uncharacterized protein</fullName>
    </submittedName>
</protein>
<feature type="compositionally biased region" description="Acidic residues" evidence="1">
    <location>
        <begin position="67"/>
        <end position="76"/>
    </location>
</feature>
<keyword evidence="3" id="KW-1185">Reference proteome</keyword>
<feature type="region of interest" description="Disordered" evidence="1">
    <location>
        <begin position="220"/>
        <end position="275"/>
    </location>
</feature>
<evidence type="ECO:0000313" key="3">
    <source>
        <dbReference type="Proteomes" id="UP000265515"/>
    </source>
</evidence>
<evidence type="ECO:0000256" key="1">
    <source>
        <dbReference type="SAM" id="MobiDB-lite"/>
    </source>
</evidence>